<dbReference type="SUPFAM" id="SSF53448">
    <property type="entry name" value="Nucleotide-diphospho-sugar transferases"/>
    <property type="match status" value="1"/>
</dbReference>
<dbReference type="Gene3D" id="3.90.550.10">
    <property type="entry name" value="Spore Coat Polysaccharide Biosynthesis Protein SpsA, Chain A"/>
    <property type="match status" value="1"/>
</dbReference>
<dbReference type="InterPro" id="IPR029044">
    <property type="entry name" value="Nucleotide-diphossugar_trans"/>
</dbReference>
<dbReference type="PANTHER" id="PTHR43179">
    <property type="entry name" value="RHAMNOSYLTRANSFERASE WBBL"/>
    <property type="match status" value="1"/>
</dbReference>
<reference evidence="5" key="1">
    <citation type="submission" date="2018-06" db="EMBL/GenBank/DDBJ databases">
        <authorList>
            <person name="Zhirakovskaya E."/>
        </authorList>
    </citation>
    <scope>NUCLEOTIDE SEQUENCE</scope>
</reference>
<gene>
    <name evidence="5" type="ORF">MNBD_CHLOROFLEXI01-2994</name>
</gene>
<keyword evidence="2" id="KW-0328">Glycosyltransferase</keyword>
<dbReference type="GO" id="GO:0016757">
    <property type="term" value="F:glycosyltransferase activity"/>
    <property type="evidence" value="ECO:0007669"/>
    <property type="project" value="UniProtKB-KW"/>
</dbReference>
<evidence type="ECO:0000313" key="5">
    <source>
        <dbReference type="EMBL" id="VAW41924.1"/>
    </source>
</evidence>
<dbReference type="InterPro" id="IPR001173">
    <property type="entry name" value="Glyco_trans_2-like"/>
</dbReference>
<sequence>MPKASIIIPHLNGKQHLDDCLGSLRRQSCGDFEVLLVDNGSTDSTQTYVREHFPEVRLIELGQNRGFTGACNAGWEAASGDIIILLNNDTEVGSSWLHEVLAAFEQNPQVGIVASKMLLFDQRDQFHTAGDYYRVDGLPGNRGVWQKDVGQFDQPEPVFSACGGSAAYRRTLLDEIGFLDDDFFFSCEDVDMGWRAQLAGWLVLYVPTAVVYHKLKATGGSVTGSYYDGRNFFYLIWKNYPTTLLRLHWKEILKAQLKITKEALRAWRGEAARARLRGQLAGLWGIFKMWPKRRHIQALRRIDDDSLTAVLTPIDDPPADG</sequence>
<evidence type="ECO:0000256" key="2">
    <source>
        <dbReference type="ARBA" id="ARBA00022676"/>
    </source>
</evidence>
<organism evidence="5">
    <name type="scientific">hydrothermal vent metagenome</name>
    <dbReference type="NCBI Taxonomy" id="652676"/>
    <lineage>
        <taxon>unclassified sequences</taxon>
        <taxon>metagenomes</taxon>
        <taxon>ecological metagenomes</taxon>
    </lineage>
</organism>
<dbReference type="AlphaFoldDB" id="A0A3B0WE86"/>
<keyword evidence="3" id="KW-0808">Transferase</keyword>
<name>A0A3B0WE86_9ZZZZ</name>
<dbReference type="EMBL" id="UOEU01000867">
    <property type="protein sequence ID" value="VAW41924.1"/>
    <property type="molecule type" value="Genomic_DNA"/>
</dbReference>
<accession>A0A3B0WE86</accession>
<dbReference type="CDD" id="cd04186">
    <property type="entry name" value="GT_2_like_c"/>
    <property type="match status" value="1"/>
</dbReference>
<protein>
    <recommendedName>
        <fullName evidence="4">Glycosyltransferase 2-like domain-containing protein</fullName>
    </recommendedName>
</protein>
<dbReference type="Pfam" id="PF00535">
    <property type="entry name" value="Glycos_transf_2"/>
    <property type="match status" value="1"/>
</dbReference>
<proteinExistence type="inferred from homology"/>
<feature type="domain" description="Glycosyltransferase 2-like" evidence="4">
    <location>
        <begin position="5"/>
        <end position="177"/>
    </location>
</feature>
<comment type="similarity">
    <text evidence="1">Belongs to the glycosyltransferase 2 family.</text>
</comment>
<dbReference type="PANTHER" id="PTHR43179:SF12">
    <property type="entry name" value="GALACTOFURANOSYLTRANSFERASE GLFT2"/>
    <property type="match status" value="1"/>
</dbReference>
<evidence type="ECO:0000256" key="1">
    <source>
        <dbReference type="ARBA" id="ARBA00006739"/>
    </source>
</evidence>
<evidence type="ECO:0000256" key="3">
    <source>
        <dbReference type="ARBA" id="ARBA00022679"/>
    </source>
</evidence>
<evidence type="ECO:0000259" key="4">
    <source>
        <dbReference type="Pfam" id="PF00535"/>
    </source>
</evidence>